<gene>
    <name evidence="7" type="ORF">K402DRAFT_392151</name>
</gene>
<comment type="subcellular location">
    <subcellularLocation>
        <location evidence="1">Cytoplasm</location>
    </subcellularLocation>
</comment>
<keyword evidence="4" id="KW-0863">Zinc-finger</keyword>
<evidence type="ECO:0000256" key="1">
    <source>
        <dbReference type="ARBA" id="ARBA00004496"/>
    </source>
</evidence>
<keyword evidence="4" id="KW-0479">Metal-binding</keyword>
<accession>A0A6G1H4G9</accession>
<dbReference type="Gene3D" id="3.10.20.90">
    <property type="entry name" value="Phosphatidylinositol 3-kinase Catalytic Subunit, Chain A, domain 1"/>
    <property type="match status" value="1"/>
</dbReference>
<feature type="compositionally biased region" description="Low complexity" evidence="5">
    <location>
        <begin position="48"/>
        <end position="58"/>
    </location>
</feature>
<dbReference type="AlphaFoldDB" id="A0A6G1H4G9"/>
<dbReference type="GO" id="GO:0036435">
    <property type="term" value="F:K48-linked polyubiquitin modification-dependent protein binding"/>
    <property type="evidence" value="ECO:0007669"/>
    <property type="project" value="TreeGrafter"/>
</dbReference>
<dbReference type="InterPro" id="IPR057766">
    <property type="entry name" value="Znf-C2H2_OTU1-like_C"/>
</dbReference>
<evidence type="ECO:0000259" key="6">
    <source>
        <dbReference type="PROSITE" id="PS50157"/>
    </source>
</evidence>
<dbReference type="Pfam" id="PF00789">
    <property type="entry name" value="UBX"/>
    <property type="match status" value="1"/>
</dbReference>
<feature type="region of interest" description="Disordered" evidence="5">
    <location>
        <begin position="39"/>
        <end position="68"/>
    </location>
</feature>
<dbReference type="PROSITE" id="PS50157">
    <property type="entry name" value="ZINC_FINGER_C2H2_2"/>
    <property type="match status" value="1"/>
</dbReference>
<dbReference type="SUPFAM" id="SSF54236">
    <property type="entry name" value="Ubiquitin-like"/>
    <property type="match status" value="1"/>
</dbReference>
<protein>
    <recommendedName>
        <fullName evidence="6">C2H2-type domain-containing protein</fullName>
    </recommendedName>
</protein>
<dbReference type="Pfam" id="PF24560">
    <property type="entry name" value="zf-C2H2_OTU1_C"/>
    <property type="match status" value="1"/>
</dbReference>
<dbReference type="GO" id="GO:0005634">
    <property type="term" value="C:nucleus"/>
    <property type="evidence" value="ECO:0007669"/>
    <property type="project" value="TreeGrafter"/>
</dbReference>
<reference evidence="7" key="1">
    <citation type="journal article" date="2020" name="Stud. Mycol.">
        <title>101 Dothideomycetes genomes: a test case for predicting lifestyles and emergence of pathogens.</title>
        <authorList>
            <person name="Haridas S."/>
            <person name="Albert R."/>
            <person name="Binder M."/>
            <person name="Bloem J."/>
            <person name="Labutti K."/>
            <person name="Salamov A."/>
            <person name="Andreopoulos B."/>
            <person name="Baker S."/>
            <person name="Barry K."/>
            <person name="Bills G."/>
            <person name="Bluhm B."/>
            <person name="Cannon C."/>
            <person name="Castanera R."/>
            <person name="Culley D."/>
            <person name="Daum C."/>
            <person name="Ezra D."/>
            <person name="Gonzalez J."/>
            <person name="Henrissat B."/>
            <person name="Kuo A."/>
            <person name="Liang C."/>
            <person name="Lipzen A."/>
            <person name="Lutzoni F."/>
            <person name="Magnuson J."/>
            <person name="Mondo S."/>
            <person name="Nolan M."/>
            <person name="Ohm R."/>
            <person name="Pangilinan J."/>
            <person name="Park H.-J."/>
            <person name="Ramirez L."/>
            <person name="Alfaro M."/>
            <person name="Sun H."/>
            <person name="Tritt A."/>
            <person name="Yoshinaga Y."/>
            <person name="Zwiers L.-H."/>
            <person name="Turgeon B."/>
            <person name="Goodwin S."/>
            <person name="Spatafora J."/>
            <person name="Crous P."/>
            <person name="Grigoriev I."/>
        </authorList>
    </citation>
    <scope>NUCLEOTIDE SEQUENCE</scope>
    <source>
        <strain evidence="7">CBS 113979</strain>
    </source>
</reference>
<dbReference type="InterPro" id="IPR013087">
    <property type="entry name" value="Znf_C2H2_type"/>
</dbReference>
<dbReference type="GO" id="GO:0005737">
    <property type="term" value="C:cytoplasm"/>
    <property type="evidence" value="ECO:0007669"/>
    <property type="project" value="UniProtKB-SubCell"/>
</dbReference>
<dbReference type="GO" id="GO:0008270">
    <property type="term" value="F:zinc ion binding"/>
    <property type="evidence" value="ECO:0007669"/>
    <property type="project" value="UniProtKB-KW"/>
</dbReference>
<dbReference type="InterPro" id="IPR009060">
    <property type="entry name" value="UBA-like_sf"/>
</dbReference>
<evidence type="ECO:0000256" key="3">
    <source>
        <dbReference type="ARBA" id="ARBA00023054"/>
    </source>
</evidence>
<dbReference type="EMBL" id="ML977150">
    <property type="protein sequence ID" value="KAF1987858.1"/>
    <property type="molecule type" value="Genomic_DNA"/>
</dbReference>
<dbReference type="Gene3D" id="1.10.8.10">
    <property type="entry name" value="DNA helicase RuvA subunit, C-terminal domain"/>
    <property type="match status" value="1"/>
</dbReference>
<evidence type="ECO:0000256" key="4">
    <source>
        <dbReference type="PROSITE-ProRule" id="PRU00042"/>
    </source>
</evidence>
<dbReference type="SUPFAM" id="SSF46934">
    <property type="entry name" value="UBA-like"/>
    <property type="match status" value="1"/>
</dbReference>
<dbReference type="InterPro" id="IPR001012">
    <property type="entry name" value="UBX_dom"/>
</dbReference>
<keyword evidence="8" id="KW-1185">Reference proteome</keyword>
<evidence type="ECO:0000313" key="8">
    <source>
        <dbReference type="Proteomes" id="UP000800041"/>
    </source>
</evidence>
<dbReference type="GO" id="GO:0031397">
    <property type="term" value="P:negative regulation of protein ubiquitination"/>
    <property type="evidence" value="ECO:0007669"/>
    <property type="project" value="TreeGrafter"/>
</dbReference>
<feature type="domain" description="C2H2-type" evidence="6">
    <location>
        <begin position="71"/>
        <end position="100"/>
    </location>
</feature>
<keyword evidence="2" id="KW-0963">Cytoplasm</keyword>
<evidence type="ECO:0000313" key="7">
    <source>
        <dbReference type="EMBL" id="KAF1987858.1"/>
    </source>
</evidence>
<evidence type="ECO:0000256" key="2">
    <source>
        <dbReference type="ARBA" id="ARBA00022490"/>
    </source>
</evidence>
<sequence length="316" mass="35026">MSDLSMLLDMGFEEEKAKMAISKGRNLQGAIDWLDKNQEKSVEDLKAEQASAAAESSEGPALQPGEEARSLVCNDCGKKFRSTAQAEFHASKTEHTDFSESTEEIKPLTEEEKKAKLEELRQKLAEKRAGMSEQDKEDKRKNEEIRRKATKENQDIREDMARQEQIKEAAAKRREKQAEVDARKRVLEKLEHDKQERKRKAEIEKAKRAGVAPPLSSEPTTATASSSAASGSGPSKPASAYTETRLKLQMPTGSLTKSFAVETTLFEVAHAIGEEQAGFEVSSFGMTWPKKVFDKTDFGMTLKEAGMVPSAALIVK</sequence>
<dbReference type="OrthoDB" id="10254930at2759"/>
<dbReference type="InterPro" id="IPR029071">
    <property type="entry name" value="Ubiquitin-like_domsf"/>
</dbReference>
<feature type="compositionally biased region" description="Low complexity" evidence="5">
    <location>
        <begin position="212"/>
        <end position="240"/>
    </location>
</feature>
<keyword evidence="3" id="KW-0175">Coiled coil</keyword>
<dbReference type="PROSITE" id="PS00028">
    <property type="entry name" value="ZINC_FINGER_C2H2_1"/>
    <property type="match status" value="1"/>
</dbReference>
<proteinExistence type="predicted"/>
<dbReference type="PANTHER" id="PTHR46340:SF1">
    <property type="entry name" value="UBX DOMAIN-CONTAINING PROTEIN 1"/>
    <property type="match status" value="1"/>
</dbReference>
<name>A0A6G1H4G9_9PEZI</name>
<dbReference type="GO" id="GO:0032435">
    <property type="term" value="P:negative regulation of proteasomal ubiquitin-dependent protein catabolic process"/>
    <property type="evidence" value="ECO:0007669"/>
    <property type="project" value="TreeGrafter"/>
</dbReference>
<organism evidence="7 8">
    <name type="scientific">Aulographum hederae CBS 113979</name>
    <dbReference type="NCBI Taxonomy" id="1176131"/>
    <lineage>
        <taxon>Eukaryota</taxon>
        <taxon>Fungi</taxon>
        <taxon>Dikarya</taxon>
        <taxon>Ascomycota</taxon>
        <taxon>Pezizomycotina</taxon>
        <taxon>Dothideomycetes</taxon>
        <taxon>Pleosporomycetidae</taxon>
        <taxon>Aulographales</taxon>
        <taxon>Aulographaceae</taxon>
    </lineage>
</organism>
<keyword evidence="4" id="KW-0862">Zinc</keyword>
<dbReference type="PANTHER" id="PTHR46340">
    <property type="entry name" value="UBX DOMAIN-CONTAINING PROTEIN 1"/>
    <property type="match status" value="1"/>
</dbReference>
<feature type="region of interest" description="Disordered" evidence="5">
    <location>
        <begin position="87"/>
        <end position="241"/>
    </location>
</feature>
<feature type="compositionally biased region" description="Basic and acidic residues" evidence="5">
    <location>
        <begin position="89"/>
        <end position="207"/>
    </location>
</feature>
<dbReference type="GO" id="GO:1903094">
    <property type="term" value="P:negative regulation of protein K48-linked deubiquitination"/>
    <property type="evidence" value="ECO:0007669"/>
    <property type="project" value="TreeGrafter"/>
</dbReference>
<evidence type="ECO:0000256" key="5">
    <source>
        <dbReference type="SAM" id="MobiDB-lite"/>
    </source>
</evidence>
<dbReference type="Proteomes" id="UP000800041">
    <property type="component" value="Unassembled WGS sequence"/>
</dbReference>